<protein>
    <submittedName>
        <fullName evidence="2">Uncharacterized protein</fullName>
    </submittedName>
</protein>
<feature type="transmembrane region" description="Helical" evidence="1">
    <location>
        <begin position="22"/>
        <end position="48"/>
    </location>
</feature>
<accession>A0A9D1J989</accession>
<organism evidence="2 3">
    <name type="scientific">Candidatus Coproplasma avicola</name>
    <dbReference type="NCBI Taxonomy" id="2840744"/>
    <lineage>
        <taxon>Bacteria</taxon>
        <taxon>Bacillati</taxon>
        <taxon>Bacillota</taxon>
        <taxon>Clostridia</taxon>
        <taxon>Eubacteriales</taxon>
        <taxon>Candidatus Coproplasma</taxon>
    </lineage>
</organism>
<dbReference type="Proteomes" id="UP000823913">
    <property type="component" value="Unassembled WGS sequence"/>
</dbReference>
<evidence type="ECO:0000313" key="2">
    <source>
        <dbReference type="EMBL" id="HIR67459.1"/>
    </source>
</evidence>
<gene>
    <name evidence="2" type="ORF">IAB94_05385</name>
</gene>
<reference evidence="2" key="1">
    <citation type="submission" date="2020-10" db="EMBL/GenBank/DDBJ databases">
        <authorList>
            <person name="Gilroy R."/>
        </authorList>
    </citation>
    <scope>NUCLEOTIDE SEQUENCE</scope>
    <source>
        <strain evidence="2">ChiW16-3235</strain>
    </source>
</reference>
<name>A0A9D1J989_9FIRM</name>
<sequence>MVDISYNQTAASFKYGIKNPKILYIIIIVCAIVWVLCFAAASIGPFYTMPYGEFIGQFKIYAIATAIFLAALSPALAAYLRERIVIKKGIMRCLCADDAKLMMVVPFETSSIPRSMYKIGVKFSYGDSKVTMISKHYGYSKNYIGCKVRIVYSPSCDDVVVLKKEK</sequence>
<keyword evidence="1" id="KW-1133">Transmembrane helix</keyword>
<dbReference type="AlphaFoldDB" id="A0A9D1J989"/>
<feature type="transmembrane region" description="Helical" evidence="1">
    <location>
        <begin position="60"/>
        <end position="80"/>
    </location>
</feature>
<keyword evidence="1" id="KW-0812">Transmembrane</keyword>
<evidence type="ECO:0000256" key="1">
    <source>
        <dbReference type="SAM" id="Phobius"/>
    </source>
</evidence>
<dbReference type="EMBL" id="DVHK01000111">
    <property type="protein sequence ID" value="HIR67459.1"/>
    <property type="molecule type" value="Genomic_DNA"/>
</dbReference>
<evidence type="ECO:0000313" key="3">
    <source>
        <dbReference type="Proteomes" id="UP000823913"/>
    </source>
</evidence>
<proteinExistence type="predicted"/>
<keyword evidence="1" id="KW-0472">Membrane</keyword>
<comment type="caution">
    <text evidence="2">The sequence shown here is derived from an EMBL/GenBank/DDBJ whole genome shotgun (WGS) entry which is preliminary data.</text>
</comment>
<reference evidence="2" key="2">
    <citation type="journal article" date="2021" name="PeerJ">
        <title>Extensive microbial diversity within the chicken gut microbiome revealed by metagenomics and culture.</title>
        <authorList>
            <person name="Gilroy R."/>
            <person name="Ravi A."/>
            <person name="Getino M."/>
            <person name="Pursley I."/>
            <person name="Horton D.L."/>
            <person name="Alikhan N.F."/>
            <person name="Baker D."/>
            <person name="Gharbi K."/>
            <person name="Hall N."/>
            <person name="Watson M."/>
            <person name="Adriaenssens E.M."/>
            <person name="Foster-Nyarko E."/>
            <person name="Jarju S."/>
            <person name="Secka A."/>
            <person name="Antonio M."/>
            <person name="Oren A."/>
            <person name="Chaudhuri R.R."/>
            <person name="La Ragione R."/>
            <person name="Hildebrand F."/>
            <person name="Pallen M.J."/>
        </authorList>
    </citation>
    <scope>NUCLEOTIDE SEQUENCE</scope>
    <source>
        <strain evidence="2">ChiW16-3235</strain>
    </source>
</reference>